<dbReference type="InterPro" id="IPR003594">
    <property type="entry name" value="HATPase_dom"/>
</dbReference>
<keyword evidence="6" id="KW-0418">Kinase</keyword>
<evidence type="ECO:0000256" key="4">
    <source>
        <dbReference type="ARBA" id="ARBA00022692"/>
    </source>
</evidence>
<evidence type="ECO:0000256" key="5">
    <source>
        <dbReference type="ARBA" id="ARBA00022741"/>
    </source>
</evidence>
<dbReference type="Gene3D" id="1.10.287.130">
    <property type="match status" value="1"/>
</dbReference>
<dbReference type="InterPro" id="IPR025201">
    <property type="entry name" value="KdpD_TM"/>
</dbReference>
<dbReference type="SMART" id="SM00387">
    <property type="entry name" value="HATPase_c"/>
    <property type="match status" value="1"/>
</dbReference>
<dbReference type="GO" id="GO:0000155">
    <property type="term" value="F:phosphorelay sensor kinase activity"/>
    <property type="evidence" value="ECO:0007669"/>
    <property type="project" value="InterPro"/>
</dbReference>
<keyword evidence="3 13" id="KW-0808">Transferase</keyword>
<evidence type="ECO:0000259" key="12">
    <source>
        <dbReference type="PROSITE" id="PS50109"/>
    </source>
</evidence>
<dbReference type="InterPro" id="IPR052023">
    <property type="entry name" value="Histidine_kinase_KdpD"/>
</dbReference>
<evidence type="ECO:0000256" key="3">
    <source>
        <dbReference type="ARBA" id="ARBA00022679"/>
    </source>
</evidence>
<keyword evidence="5" id="KW-0547">Nucleotide-binding</keyword>
<feature type="transmembrane region" description="Helical" evidence="11">
    <location>
        <begin position="12"/>
        <end position="45"/>
    </location>
</feature>
<accession>A0A1J5QRX0</accession>
<keyword evidence="7" id="KW-0067">ATP-binding</keyword>
<evidence type="ECO:0000256" key="2">
    <source>
        <dbReference type="ARBA" id="ARBA00022553"/>
    </source>
</evidence>
<dbReference type="PANTHER" id="PTHR45569">
    <property type="entry name" value="SENSOR PROTEIN KDPD"/>
    <property type="match status" value="1"/>
</dbReference>
<dbReference type="PRINTS" id="PR00344">
    <property type="entry name" value="BCTRLSENSOR"/>
</dbReference>
<evidence type="ECO:0000256" key="9">
    <source>
        <dbReference type="ARBA" id="ARBA00023012"/>
    </source>
</evidence>
<dbReference type="Pfam" id="PF13493">
    <property type="entry name" value="DUF4118"/>
    <property type="match status" value="1"/>
</dbReference>
<dbReference type="AlphaFoldDB" id="A0A1J5QRX0"/>
<evidence type="ECO:0000256" key="6">
    <source>
        <dbReference type="ARBA" id="ARBA00022777"/>
    </source>
</evidence>
<dbReference type="InterPro" id="IPR036097">
    <property type="entry name" value="HisK_dim/P_sf"/>
</dbReference>
<evidence type="ECO:0000256" key="11">
    <source>
        <dbReference type="SAM" id="Phobius"/>
    </source>
</evidence>
<sequence length="325" mass="35031">MLLIPLRTHLDLGSVFLIQLVGVMVSASMIGPLAGVAIALVTTLATNWFFVPPLYSMAIANYDNLIATLVFVVAASVSGWLLSLFRRRSELLLRSEAERAQMRETEKTRTTLLASVGHDLRTPIAAIKATVSGLRAGDVSWSKAETAEALAAIAESTDRLQELVSNLLDMSRLEAGVVAVKFEPTELSDPLNSAIALSPKLNLRLDIPSQLPLIYTDAVLLERALHNLLVNVHTHTPRGTLVEIVAAQYNDRIRIDIIDHGPGLSGMEMQGLFARMSSSDGEPRRRGLGLAIVSGFVTSLKGQLSASTTRNGGLTVSIYLPKATE</sequence>
<dbReference type="PANTHER" id="PTHR45569:SF1">
    <property type="entry name" value="SENSOR PROTEIN KDPD"/>
    <property type="match status" value="1"/>
</dbReference>
<gene>
    <name evidence="13" type="primary">phoR_23</name>
    <name evidence="13" type="ORF">GALL_380130</name>
</gene>
<reference evidence="13" key="1">
    <citation type="submission" date="2016-10" db="EMBL/GenBank/DDBJ databases">
        <title>Sequence of Gallionella enrichment culture.</title>
        <authorList>
            <person name="Poehlein A."/>
            <person name="Muehling M."/>
            <person name="Daniel R."/>
        </authorList>
    </citation>
    <scope>NUCLEOTIDE SEQUENCE</scope>
</reference>
<dbReference type="SMART" id="SM00388">
    <property type="entry name" value="HisKA"/>
    <property type="match status" value="1"/>
</dbReference>
<dbReference type="Gene3D" id="1.20.120.620">
    <property type="entry name" value="Backbone structure of the membrane domain of e. Coli histidine kinase receptor kdpd"/>
    <property type="match status" value="1"/>
</dbReference>
<feature type="transmembrane region" description="Helical" evidence="11">
    <location>
        <begin position="65"/>
        <end position="85"/>
    </location>
</feature>
<evidence type="ECO:0000256" key="7">
    <source>
        <dbReference type="ARBA" id="ARBA00022840"/>
    </source>
</evidence>
<keyword evidence="10 11" id="KW-0472">Membrane</keyword>
<dbReference type="PROSITE" id="PS50109">
    <property type="entry name" value="HIS_KIN"/>
    <property type="match status" value="1"/>
</dbReference>
<keyword evidence="2" id="KW-0597">Phosphoprotein</keyword>
<name>A0A1J5QRX0_9ZZZZ</name>
<comment type="caution">
    <text evidence="13">The sequence shown here is derived from an EMBL/GenBank/DDBJ whole genome shotgun (WGS) entry which is preliminary data.</text>
</comment>
<dbReference type="EMBL" id="MLJW01001088">
    <property type="protein sequence ID" value="OIQ80243.1"/>
    <property type="molecule type" value="Genomic_DNA"/>
</dbReference>
<dbReference type="SUPFAM" id="SSF55874">
    <property type="entry name" value="ATPase domain of HSP90 chaperone/DNA topoisomerase II/histidine kinase"/>
    <property type="match status" value="1"/>
</dbReference>
<dbReference type="CDD" id="cd00082">
    <property type="entry name" value="HisKA"/>
    <property type="match status" value="1"/>
</dbReference>
<evidence type="ECO:0000256" key="8">
    <source>
        <dbReference type="ARBA" id="ARBA00022989"/>
    </source>
</evidence>
<dbReference type="InterPro" id="IPR004358">
    <property type="entry name" value="Sig_transdc_His_kin-like_C"/>
</dbReference>
<organism evidence="13">
    <name type="scientific">mine drainage metagenome</name>
    <dbReference type="NCBI Taxonomy" id="410659"/>
    <lineage>
        <taxon>unclassified sequences</taxon>
        <taxon>metagenomes</taxon>
        <taxon>ecological metagenomes</taxon>
    </lineage>
</organism>
<dbReference type="SUPFAM" id="SSF47384">
    <property type="entry name" value="Homodimeric domain of signal transducing histidine kinase"/>
    <property type="match status" value="1"/>
</dbReference>
<dbReference type="Pfam" id="PF00512">
    <property type="entry name" value="HisKA"/>
    <property type="match status" value="1"/>
</dbReference>
<dbReference type="GO" id="GO:0005524">
    <property type="term" value="F:ATP binding"/>
    <property type="evidence" value="ECO:0007669"/>
    <property type="project" value="UniProtKB-KW"/>
</dbReference>
<dbReference type="Pfam" id="PF02518">
    <property type="entry name" value="HATPase_c"/>
    <property type="match status" value="1"/>
</dbReference>
<dbReference type="InterPro" id="IPR003661">
    <property type="entry name" value="HisK_dim/P_dom"/>
</dbReference>
<dbReference type="InterPro" id="IPR036890">
    <property type="entry name" value="HATPase_C_sf"/>
</dbReference>
<feature type="domain" description="Histidine kinase" evidence="12">
    <location>
        <begin position="115"/>
        <end position="324"/>
    </location>
</feature>
<keyword evidence="9" id="KW-0902">Two-component regulatory system</keyword>
<dbReference type="InterPro" id="IPR005467">
    <property type="entry name" value="His_kinase_dom"/>
</dbReference>
<dbReference type="Gene3D" id="3.30.565.10">
    <property type="entry name" value="Histidine kinase-like ATPase, C-terminal domain"/>
    <property type="match status" value="1"/>
</dbReference>
<keyword evidence="8 11" id="KW-1133">Transmembrane helix</keyword>
<dbReference type="InterPro" id="IPR038318">
    <property type="entry name" value="KdpD_sf"/>
</dbReference>
<protein>
    <submittedName>
        <fullName evidence="13">Alkaline phosphatase synthesis sensor protein PhoR</fullName>
        <ecNumber evidence="13">2.7.13.3</ecNumber>
    </submittedName>
</protein>
<evidence type="ECO:0000256" key="10">
    <source>
        <dbReference type="ARBA" id="ARBA00023136"/>
    </source>
</evidence>
<dbReference type="GO" id="GO:0005886">
    <property type="term" value="C:plasma membrane"/>
    <property type="evidence" value="ECO:0007669"/>
    <property type="project" value="TreeGrafter"/>
</dbReference>
<keyword evidence="4 11" id="KW-0812">Transmembrane</keyword>
<dbReference type="EC" id="2.7.13.3" evidence="13"/>
<proteinExistence type="predicted"/>
<comment type="subcellular location">
    <subcellularLocation>
        <location evidence="1">Membrane</location>
        <topology evidence="1">Multi-pass membrane protein</topology>
    </subcellularLocation>
</comment>
<evidence type="ECO:0000256" key="1">
    <source>
        <dbReference type="ARBA" id="ARBA00004141"/>
    </source>
</evidence>
<evidence type="ECO:0000313" key="13">
    <source>
        <dbReference type="EMBL" id="OIQ80243.1"/>
    </source>
</evidence>